<dbReference type="InterPro" id="IPR043831">
    <property type="entry name" value="DUF5808"/>
</dbReference>
<feature type="domain" description="DUF5808" evidence="3">
    <location>
        <begin position="312"/>
        <end position="336"/>
    </location>
</feature>
<evidence type="ECO:0000313" key="6">
    <source>
        <dbReference type="Proteomes" id="UP000050320"/>
    </source>
</evidence>
<feature type="transmembrane region" description="Helical" evidence="1">
    <location>
        <begin position="335"/>
        <end position="356"/>
    </location>
</feature>
<dbReference type="InterPro" id="IPR012867">
    <property type="entry name" value="DUF1648"/>
</dbReference>
<evidence type="ECO:0000313" key="5">
    <source>
        <dbReference type="EMBL" id="KQB33751.1"/>
    </source>
</evidence>
<dbReference type="OrthoDB" id="43335at2157"/>
<dbReference type="EMBL" id="LJCQ01000112">
    <property type="protein sequence ID" value="KPV47228.1"/>
    <property type="molecule type" value="Genomic_DNA"/>
</dbReference>
<proteinExistence type="predicted"/>
<comment type="caution">
    <text evidence="5">The sequence shown here is derived from an EMBL/GenBank/DDBJ whole genome shotgun (WGS) entry which is preliminary data.</text>
</comment>
<feature type="transmembrane region" description="Helical" evidence="1">
    <location>
        <begin position="221"/>
        <end position="248"/>
    </location>
</feature>
<dbReference type="AlphaFoldDB" id="A0A0Q0VJT3"/>
<feature type="transmembrane region" description="Helical" evidence="1">
    <location>
        <begin position="55"/>
        <end position="76"/>
    </location>
</feature>
<evidence type="ECO:0000313" key="7">
    <source>
        <dbReference type="Proteomes" id="UP000050515"/>
    </source>
</evidence>
<accession>A0A0Q0VJT3</accession>
<keyword evidence="1" id="KW-0812">Transmembrane</keyword>
<evidence type="ECO:0000256" key="1">
    <source>
        <dbReference type="SAM" id="Phobius"/>
    </source>
</evidence>
<dbReference type="PATRIC" id="fig|507754.4.peg.233"/>
<name>A0A0Q0VJT3_9ARCH</name>
<dbReference type="PANTHER" id="PTHR37810">
    <property type="entry name" value="IMMUNITY PROTEIN SDPI"/>
    <property type="match status" value="1"/>
</dbReference>
<reference evidence="5 6" key="2">
    <citation type="submission" date="2015-09" db="EMBL/GenBank/DDBJ databases">
        <title>Heavy metals and arsenic resistance mechanisms in polyextremophilic archaea of the family Ferroplasmaceae.</title>
        <authorList>
            <person name="Bulaev A.G."/>
            <person name="Kanygina A.V."/>
        </authorList>
    </citation>
    <scope>NUCLEOTIDE SEQUENCE [LARGE SCALE GENOMIC DNA]</scope>
    <source>
        <strain evidence="5 6">VT</strain>
    </source>
</reference>
<organism evidence="5 6">
    <name type="scientific">Acidiplasma aeolicum</name>
    <dbReference type="NCBI Taxonomy" id="507754"/>
    <lineage>
        <taxon>Archaea</taxon>
        <taxon>Methanobacteriati</taxon>
        <taxon>Thermoplasmatota</taxon>
        <taxon>Thermoplasmata</taxon>
        <taxon>Thermoplasmatales</taxon>
        <taxon>Ferroplasmaceae</taxon>
        <taxon>Acidiplasma</taxon>
    </lineage>
</organism>
<feature type="transmembrane region" description="Helical" evidence="1">
    <location>
        <begin position="177"/>
        <end position="201"/>
    </location>
</feature>
<evidence type="ECO:0000313" key="4">
    <source>
        <dbReference type="EMBL" id="KPV47228.1"/>
    </source>
</evidence>
<protein>
    <recommendedName>
        <fullName evidence="8">DUF1648 domain-containing protein</fullName>
    </recommendedName>
</protein>
<dbReference type="EMBL" id="LKBG01000279">
    <property type="protein sequence ID" value="KQB33751.1"/>
    <property type="molecule type" value="Genomic_DNA"/>
</dbReference>
<evidence type="ECO:0008006" key="8">
    <source>
        <dbReference type="Google" id="ProtNLM"/>
    </source>
</evidence>
<keyword evidence="1" id="KW-1133">Transmembrane helix</keyword>
<dbReference type="RefSeq" id="WP_054963928.1">
    <property type="nucleotide sequence ID" value="NZ_JBBYJF010000035.1"/>
</dbReference>
<dbReference type="GO" id="GO:0009636">
    <property type="term" value="P:response to toxic substance"/>
    <property type="evidence" value="ECO:0007669"/>
    <property type="project" value="TreeGrafter"/>
</dbReference>
<feature type="transmembrane region" description="Helical" evidence="1">
    <location>
        <begin position="82"/>
        <end position="99"/>
    </location>
</feature>
<feature type="transmembrane region" description="Helical" evidence="1">
    <location>
        <begin position="254"/>
        <end position="275"/>
    </location>
</feature>
<evidence type="ECO:0000259" key="3">
    <source>
        <dbReference type="Pfam" id="PF19124"/>
    </source>
</evidence>
<dbReference type="Pfam" id="PF19124">
    <property type="entry name" value="DUF5808"/>
    <property type="match status" value="1"/>
</dbReference>
<feature type="domain" description="DUF1648" evidence="2">
    <location>
        <begin position="144"/>
        <end position="184"/>
    </location>
</feature>
<dbReference type="PANTHER" id="PTHR37810:SF5">
    <property type="entry name" value="IMMUNITY PROTEIN SDPI"/>
    <property type="match status" value="1"/>
</dbReference>
<keyword evidence="1" id="KW-0472">Membrane</keyword>
<dbReference type="Proteomes" id="UP000050320">
    <property type="component" value="Unassembled WGS sequence"/>
</dbReference>
<feature type="transmembrane region" description="Helical" evidence="1">
    <location>
        <begin position="6"/>
        <end position="27"/>
    </location>
</feature>
<reference evidence="4 7" key="1">
    <citation type="submission" date="2015-09" db="EMBL/GenBank/DDBJ databases">
        <title>Draft genome sequence of Acidiplasma aeolicum DSM 18409.</title>
        <authorList>
            <person name="Hemp J."/>
        </authorList>
    </citation>
    <scope>NUCLEOTIDE SEQUENCE [LARGE SCALE GENOMIC DNA]</scope>
    <source>
        <strain evidence="4 7">V</strain>
    </source>
</reference>
<dbReference type="Pfam" id="PF07853">
    <property type="entry name" value="DUF1648"/>
    <property type="match status" value="1"/>
</dbReference>
<sequence>MIPLLFILINVPVIIFIGLAYGLIPYLTRPELVFGIRIKGDVYNQKIKSMKFKNLLIDLLISIVFTLLTLILYVYINIIVLLILPLTEIILVLLVYFYFRSHVRLLKINLEDNQKVISSYIPKSNIKVSLLWYVFPWIELMFFIIIGIIYYPHIPSRFPTHFGLSGKPNEYASKSPYSAFFLILFVGVPVTVVFDVLSYAIQRSAAGNSPTKKSLIQFRSFNTGMVKLLMGINLIIILNMFLAAAITWELIPKSYIFIIALPVLLIFPLILWYSVTTGQTGWKKYPYLKDNEHDNNIEDDKEWAGGLIYHNKEDNRILVPKRYGIGYTLNFSNRWSYIILIIIFAVIIISLLIALLHP</sequence>
<gene>
    <name evidence="5" type="ORF">AOG54_06595</name>
    <name evidence="4" type="ORF">SE19_01955</name>
</gene>
<dbReference type="Proteomes" id="UP000050515">
    <property type="component" value="Unassembled WGS sequence"/>
</dbReference>
<evidence type="ECO:0000259" key="2">
    <source>
        <dbReference type="Pfam" id="PF07853"/>
    </source>
</evidence>
<feature type="transmembrane region" description="Helical" evidence="1">
    <location>
        <begin position="130"/>
        <end position="151"/>
    </location>
</feature>
<keyword evidence="6" id="KW-1185">Reference proteome</keyword>